<reference evidence="1" key="1">
    <citation type="journal article" date="2021" name="Proc. Natl. Acad. Sci. U.S.A.">
        <title>A Catalog of Tens of Thousands of Viruses from Human Metagenomes Reveals Hidden Associations with Chronic Diseases.</title>
        <authorList>
            <person name="Tisza M.J."/>
            <person name="Buck C.B."/>
        </authorList>
    </citation>
    <scope>NUCLEOTIDE SEQUENCE</scope>
    <source>
        <strain evidence="1">CtSBU9</strain>
    </source>
</reference>
<evidence type="ECO:0008006" key="2">
    <source>
        <dbReference type="Google" id="ProtNLM"/>
    </source>
</evidence>
<protein>
    <recommendedName>
        <fullName evidence="2">HK97 gp10 family phage protein</fullName>
    </recommendedName>
</protein>
<dbReference type="EMBL" id="BK015579">
    <property type="protein sequence ID" value="DAE14310.1"/>
    <property type="molecule type" value="Genomic_DNA"/>
</dbReference>
<proteinExistence type="predicted"/>
<accession>A0A8S5Q4P7</accession>
<organism evidence="1">
    <name type="scientific">Myoviridae sp. ctSBU9</name>
    <dbReference type="NCBI Taxonomy" id="2825107"/>
    <lineage>
        <taxon>Viruses</taxon>
        <taxon>Duplodnaviria</taxon>
        <taxon>Heunggongvirae</taxon>
        <taxon>Uroviricota</taxon>
        <taxon>Caudoviricetes</taxon>
    </lineage>
</organism>
<evidence type="ECO:0000313" key="1">
    <source>
        <dbReference type="EMBL" id="DAE14310.1"/>
    </source>
</evidence>
<name>A0A8S5Q4P7_9CAUD</name>
<sequence length="182" mass="20140">MISGRSWFLKRSIWMATFNAKGIEGLSLSMEEFAAIPDSVVDGMLNAAGTVVVRHHQAEIRALGLVKTGKLVDSIEAHAKAGSAKNDWKRYVLVYPTGRHHTYQSRVVTRQYARSRSGRTYTKGGGVKVVTNSEVGFVQAYGAPRRGIHGTDWMNQANEKAAPEVEAAEFAVYDRWLKSLDL</sequence>